<evidence type="ECO:0000256" key="1">
    <source>
        <dbReference type="ARBA" id="ARBA00004606"/>
    </source>
</evidence>
<dbReference type="InterPro" id="IPR044174">
    <property type="entry name" value="BC10-like"/>
</dbReference>
<dbReference type="GO" id="GO:0016757">
    <property type="term" value="F:glycosyltransferase activity"/>
    <property type="evidence" value="ECO:0007669"/>
    <property type="project" value="UniProtKB-KW"/>
</dbReference>
<evidence type="ECO:0000256" key="5">
    <source>
        <dbReference type="ARBA" id="ARBA00023180"/>
    </source>
</evidence>
<evidence type="ECO:0000256" key="3">
    <source>
        <dbReference type="ARBA" id="ARBA00022679"/>
    </source>
</evidence>
<dbReference type="Pfam" id="PF02485">
    <property type="entry name" value="Branch"/>
    <property type="match status" value="1"/>
</dbReference>
<evidence type="ECO:0000313" key="7">
    <source>
        <dbReference type="EMBL" id="KAL0394270.1"/>
    </source>
</evidence>
<reference evidence="7" key="2">
    <citation type="journal article" date="2024" name="Plant">
        <title>Genomic evolution and insights into agronomic trait innovations of Sesamum species.</title>
        <authorList>
            <person name="Miao H."/>
            <person name="Wang L."/>
            <person name="Qu L."/>
            <person name="Liu H."/>
            <person name="Sun Y."/>
            <person name="Le M."/>
            <person name="Wang Q."/>
            <person name="Wei S."/>
            <person name="Zheng Y."/>
            <person name="Lin W."/>
            <person name="Duan Y."/>
            <person name="Cao H."/>
            <person name="Xiong S."/>
            <person name="Wang X."/>
            <person name="Wei L."/>
            <person name="Li C."/>
            <person name="Ma Q."/>
            <person name="Ju M."/>
            <person name="Zhao R."/>
            <person name="Li G."/>
            <person name="Mu C."/>
            <person name="Tian Q."/>
            <person name="Mei H."/>
            <person name="Zhang T."/>
            <person name="Gao T."/>
            <person name="Zhang H."/>
        </authorList>
    </citation>
    <scope>NUCLEOTIDE SEQUENCE</scope>
    <source>
        <strain evidence="7">KEN1</strain>
    </source>
</reference>
<protein>
    <submittedName>
        <fullName evidence="7">Glycosyltransferase BC10</fullName>
    </submittedName>
</protein>
<gene>
    <name evidence="7" type="ORF">Slati_4393200</name>
</gene>
<keyword evidence="3" id="KW-0808">Transferase</keyword>
<keyword evidence="2" id="KW-0328">Glycosyltransferase</keyword>
<organism evidence="7">
    <name type="scientific">Sesamum latifolium</name>
    <dbReference type="NCBI Taxonomy" id="2727402"/>
    <lineage>
        <taxon>Eukaryota</taxon>
        <taxon>Viridiplantae</taxon>
        <taxon>Streptophyta</taxon>
        <taxon>Embryophyta</taxon>
        <taxon>Tracheophyta</taxon>
        <taxon>Spermatophyta</taxon>
        <taxon>Magnoliopsida</taxon>
        <taxon>eudicotyledons</taxon>
        <taxon>Gunneridae</taxon>
        <taxon>Pentapetalae</taxon>
        <taxon>asterids</taxon>
        <taxon>lamiids</taxon>
        <taxon>Lamiales</taxon>
        <taxon>Pedaliaceae</taxon>
        <taxon>Sesamum</taxon>
    </lineage>
</organism>
<accession>A0AAW2SP80</accession>
<dbReference type="PANTHER" id="PTHR31042:SF60">
    <property type="entry name" value="CORE-2_I-BRANCHING BETA-1,6-N-ACETYLGLUCOSAMINYLTRANSFERASE FAMILY PROTEIN"/>
    <property type="match status" value="1"/>
</dbReference>
<dbReference type="EMBL" id="JACGWN010000016">
    <property type="protein sequence ID" value="KAL0394270.1"/>
    <property type="molecule type" value="Genomic_DNA"/>
</dbReference>
<sequence length="255" mass="28801">MPTPASTTPPRVGVGVGVWIWRRVQGPSHPVQAHRRHTPTLIAAARRLLAHALLHDQSNSMFALLSPSCIPLHPFSYTYRTLIKSRRSFIEILKDEPGAYERWAARGEEAMLPEVGYEEFRIGSQFWVLKRKHARIVVGERRVWSKLKLPCLRDYTCYPEEHYFATVLSMVDPRGCIPCTLTHVDWNGGHGGHPRMYMSSEVGSELIRRLRQSRPRYGDERSSNGSGSGSGVRVGGEDMTRLCLLESSHQGHCTS</sequence>
<dbReference type="AlphaFoldDB" id="A0AAW2SP80"/>
<evidence type="ECO:0000256" key="4">
    <source>
        <dbReference type="ARBA" id="ARBA00023136"/>
    </source>
</evidence>
<dbReference type="GO" id="GO:0016020">
    <property type="term" value="C:membrane"/>
    <property type="evidence" value="ECO:0007669"/>
    <property type="project" value="UniProtKB-SubCell"/>
</dbReference>
<dbReference type="PANTHER" id="PTHR31042">
    <property type="entry name" value="CORE-2/I-BRANCHING BETA-1,6-N-ACETYLGLUCOSAMINYLTRANSFERASE FAMILY PROTEIN-RELATED"/>
    <property type="match status" value="1"/>
</dbReference>
<feature type="region of interest" description="Disordered" evidence="6">
    <location>
        <begin position="213"/>
        <end position="234"/>
    </location>
</feature>
<dbReference type="InterPro" id="IPR003406">
    <property type="entry name" value="Glyco_trans_14"/>
</dbReference>
<reference evidence="7" key="1">
    <citation type="submission" date="2020-06" db="EMBL/GenBank/DDBJ databases">
        <authorList>
            <person name="Li T."/>
            <person name="Hu X."/>
            <person name="Zhang T."/>
            <person name="Song X."/>
            <person name="Zhang H."/>
            <person name="Dai N."/>
            <person name="Sheng W."/>
            <person name="Hou X."/>
            <person name="Wei L."/>
        </authorList>
    </citation>
    <scope>NUCLEOTIDE SEQUENCE</scope>
    <source>
        <strain evidence="7">KEN1</strain>
        <tissue evidence="7">Leaf</tissue>
    </source>
</reference>
<comment type="subcellular location">
    <subcellularLocation>
        <location evidence="1">Membrane</location>
        <topology evidence="1">Single-pass type II membrane protein</topology>
    </subcellularLocation>
</comment>
<evidence type="ECO:0000256" key="6">
    <source>
        <dbReference type="SAM" id="MobiDB-lite"/>
    </source>
</evidence>
<comment type="caution">
    <text evidence="7">The sequence shown here is derived from an EMBL/GenBank/DDBJ whole genome shotgun (WGS) entry which is preliminary data.</text>
</comment>
<evidence type="ECO:0000256" key="2">
    <source>
        <dbReference type="ARBA" id="ARBA00022676"/>
    </source>
</evidence>
<keyword evidence="5" id="KW-0325">Glycoprotein</keyword>
<keyword evidence="4" id="KW-0472">Membrane</keyword>
<name>A0AAW2SP80_9LAMI</name>
<proteinExistence type="predicted"/>